<name>A0ABN8IQD3_9NEOP</name>
<evidence type="ECO:0000313" key="2">
    <source>
        <dbReference type="EMBL" id="CAH2062331.1"/>
    </source>
</evidence>
<feature type="region of interest" description="Disordered" evidence="1">
    <location>
        <begin position="35"/>
        <end position="64"/>
    </location>
</feature>
<feature type="non-terminal residue" evidence="2">
    <location>
        <position position="121"/>
    </location>
</feature>
<evidence type="ECO:0000256" key="1">
    <source>
        <dbReference type="SAM" id="MobiDB-lite"/>
    </source>
</evidence>
<dbReference type="Proteomes" id="UP000837857">
    <property type="component" value="Chromosome 29"/>
</dbReference>
<proteinExistence type="predicted"/>
<accession>A0ABN8IQD3</accession>
<keyword evidence="3" id="KW-1185">Reference proteome</keyword>
<feature type="compositionally biased region" description="Pro residues" evidence="1">
    <location>
        <begin position="50"/>
        <end position="61"/>
    </location>
</feature>
<gene>
    <name evidence="2" type="ORF">IPOD504_LOCUS11884</name>
</gene>
<dbReference type="EMBL" id="OW152841">
    <property type="protein sequence ID" value="CAH2062331.1"/>
    <property type="molecule type" value="Genomic_DNA"/>
</dbReference>
<protein>
    <submittedName>
        <fullName evidence="2">Uncharacterized protein</fullName>
    </submittedName>
</protein>
<sequence length="121" mass="13648">MLLTYEAATWWQGVKTTINKWDHALTSLRISATFSSRRKYRRRPGSTTRPPLPPQSAPKPHAPAAEFRAHGTYPVLLAAPWCHTHRRLYNPTALLLRSRTPDVTIASIARAMDIHVKNVVG</sequence>
<evidence type="ECO:0000313" key="3">
    <source>
        <dbReference type="Proteomes" id="UP000837857"/>
    </source>
</evidence>
<reference evidence="2" key="1">
    <citation type="submission" date="2022-03" db="EMBL/GenBank/DDBJ databases">
        <authorList>
            <person name="Martin H S."/>
        </authorList>
    </citation>
    <scope>NUCLEOTIDE SEQUENCE</scope>
</reference>
<organism evidence="2 3">
    <name type="scientific">Iphiclides podalirius</name>
    <name type="common">scarce swallowtail</name>
    <dbReference type="NCBI Taxonomy" id="110791"/>
    <lineage>
        <taxon>Eukaryota</taxon>
        <taxon>Metazoa</taxon>
        <taxon>Ecdysozoa</taxon>
        <taxon>Arthropoda</taxon>
        <taxon>Hexapoda</taxon>
        <taxon>Insecta</taxon>
        <taxon>Pterygota</taxon>
        <taxon>Neoptera</taxon>
        <taxon>Endopterygota</taxon>
        <taxon>Lepidoptera</taxon>
        <taxon>Glossata</taxon>
        <taxon>Ditrysia</taxon>
        <taxon>Papilionoidea</taxon>
        <taxon>Papilionidae</taxon>
        <taxon>Papilioninae</taxon>
        <taxon>Iphiclides</taxon>
    </lineage>
</organism>